<organism evidence="1 2">
    <name type="scientific">Psychrobacillus faecigallinarum</name>
    <dbReference type="NCBI Taxonomy" id="2762235"/>
    <lineage>
        <taxon>Bacteria</taxon>
        <taxon>Bacillati</taxon>
        <taxon>Bacillota</taxon>
        <taxon>Bacilli</taxon>
        <taxon>Bacillales</taxon>
        <taxon>Bacillaceae</taxon>
        <taxon>Psychrobacillus</taxon>
    </lineage>
</organism>
<proteinExistence type="predicted"/>
<reference evidence="1 2" key="1">
    <citation type="submission" date="2020-08" db="EMBL/GenBank/DDBJ databases">
        <title>A Genomic Blueprint of the Chicken Gut Microbiome.</title>
        <authorList>
            <person name="Gilroy R."/>
            <person name="Ravi A."/>
            <person name="Getino M."/>
            <person name="Pursley I."/>
            <person name="Horton D.L."/>
            <person name="Alikhan N.-F."/>
            <person name="Baker D."/>
            <person name="Gharbi K."/>
            <person name="Hall N."/>
            <person name="Watson M."/>
            <person name="Adriaenssens E.M."/>
            <person name="Foster-Nyarko E."/>
            <person name="Jarju S."/>
            <person name="Secka A."/>
            <person name="Antonio M."/>
            <person name="Oren A."/>
            <person name="Chaudhuri R."/>
            <person name="La Ragione R.M."/>
            <person name="Hildebrand F."/>
            <person name="Pallen M.J."/>
        </authorList>
    </citation>
    <scope>NUCLEOTIDE SEQUENCE [LARGE SCALE GENOMIC DNA]</scope>
    <source>
        <strain evidence="1 2">Sa2BUA9</strain>
    </source>
</reference>
<sequence>MKDEKSWFFVYFEELSFSYRLLDKKMEALFSRDRKVDDYHLSVTNDDA</sequence>
<protein>
    <submittedName>
        <fullName evidence="1">Uncharacterized protein</fullName>
    </submittedName>
</protein>
<dbReference type="EMBL" id="JACSQO010000001">
    <property type="protein sequence ID" value="MBD7942990.1"/>
    <property type="molecule type" value="Genomic_DNA"/>
</dbReference>
<evidence type="ECO:0000313" key="2">
    <source>
        <dbReference type="Proteomes" id="UP000640786"/>
    </source>
</evidence>
<dbReference type="RefSeq" id="WP_154311266.1">
    <property type="nucleotide sequence ID" value="NZ_JACSQO010000001.1"/>
</dbReference>
<evidence type="ECO:0000313" key="1">
    <source>
        <dbReference type="EMBL" id="MBD7942990.1"/>
    </source>
</evidence>
<comment type="caution">
    <text evidence="1">The sequence shown here is derived from an EMBL/GenBank/DDBJ whole genome shotgun (WGS) entry which is preliminary data.</text>
</comment>
<accession>A0ABR8R5C5</accession>
<keyword evidence="2" id="KW-1185">Reference proteome</keyword>
<gene>
    <name evidence="1" type="ORF">H9650_02585</name>
</gene>
<dbReference type="Proteomes" id="UP000640786">
    <property type="component" value="Unassembled WGS sequence"/>
</dbReference>
<name>A0ABR8R5C5_9BACI</name>